<evidence type="ECO:0000256" key="1">
    <source>
        <dbReference type="ARBA" id="ARBA00022853"/>
    </source>
</evidence>
<evidence type="ECO:0000313" key="3">
    <source>
        <dbReference type="EMBL" id="KAG0718856.1"/>
    </source>
</evidence>
<dbReference type="SMART" id="SM01408">
    <property type="entry name" value="ING"/>
    <property type="match status" value="1"/>
</dbReference>
<dbReference type="Gene3D" id="6.10.140.1740">
    <property type="match status" value="1"/>
</dbReference>
<comment type="caution">
    <text evidence="3">The sequence shown here is derived from an EMBL/GenBank/DDBJ whole genome shotgun (WGS) entry which is preliminary data.</text>
</comment>
<dbReference type="InterPro" id="IPR024610">
    <property type="entry name" value="ING_N_histone-binding"/>
</dbReference>
<dbReference type="GO" id="GO:0006325">
    <property type="term" value="P:chromatin organization"/>
    <property type="evidence" value="ECO:0007669"/>
    <property type="project" value="UniProtKB-KW"/>
</dbReference>
<gene>
    <name evidence="3" type="primary">ING5</name>
    <name evidence="3" type="ORF">GWK47_007466</name>
</gene>
<evidence type="ECO:0000259" key="2">
    <source>
        <dbReference type="SMART" id="SM01408"/>
    </source>
</evidence>
<dbReference type="PANTHER" id="PTHR10333:SF42">
    <property type="entry name" value="INHIBITOR OF GROWTH PROTEIN 5"/>
    <property type="match status" value="1"/>
</dbReference>
<dbReference type="AlphaFoldDB" id="A0A8J4Y8U4"/>
<dbReference type="EMBL" id="JACEEZ010015425">
    <property type="protein sequence ID" value="KAG0718856.1"/>
    <property type="molecule type" value="Genomic_DNA"/>
</dbReference>
<dbReference type="PANTHER" id="PTHR10333">
    <property type="entry name" value="INHIBITOR OF GROWTH PROTEIN"/>
    <property type="match status" value="1"/>
</dbReference>
<keyword evidence="4" id="KW-1185">Reference proteome</keyword>
<accession>A0A8J4Y8U4</accession>
<dbReference type="OrthoDB" id="5411773at2759"/>
<sequence length="239" mass="28148">MASGLHLEQYLETSRLKKSNPTLLKDASIRCIQHRLQRDLQLPCRRAARKPLLMDRMKKARLDFAKKYIHWTADDWKKVMWSCGHHIQVYSGPFYHSLENLPTELQRNFHLMRDLDQRSQDVMRNIDQISDDYLTTVKSLSPEKRSEQMSKIQKMFNRAKEYSDDKVQLAIQTYELAQLTRTLELQPLYLKEIICLQSNPPLLLPSGFTITLVRETIQTYTLSKGDLRLCTAEMSNFLR</sequence>
<evidence type="ECO:0000313" key="4">
    <source>
        <dbReference type="Proteomes" id="UP000770661"/>
    </source>
</evidence>
<keyword evidence="1" id="KW-0156">Chromatin regulator</keyword>
<proteinExistence type="predicted"/>
<dbReference type="GO" id="GO:0005634">
    <property type="term" value="C:nucleus"/>
    <property type="evidence" value="ECO:0007669"/>
    <property type="project" value="TreeGrafter"/>
</dbReference>
<dbReference type="InterPro" id="IPR028651">
    <property type="entry name" value="ING_fam"/>
</dbReference>
<feature type="domain" description="Inhibitor of growth protein N-terminal histone-binding" evidence="2">
    <location>
        <begin position="90"/>
        <end position="193"/>
    </location>
</feature>
<dbReference type="Pfam" id="PF12998">
    <property type="entry name" value="ING"/>
    <property type="match status" value="1"/>
</dbReference>
<dbReference type="Proteomes" id="UP000770661">
    <property type="component" value="Unassembled WGS sequence"/>
</dbReference>
<protein>
    <submittedName>
        <fullName evidence="3">Inhibitor of growth protein 5</fullName>
    </submittedName>
</protein>
<dbReference type="GO" id="GO:0006355">
    <property type="term" value="P:regulation of DNA-templated transcription"/>
    <property type="evidence" value="ECO:0007669"/>
    <property type="project" value="TreeGrafter"/>
</dbReference>
<reference evidence="3" key="1">
    <citation type="submission" date="2020-07" db="EMBL/GenBank/DDBJ databases">
        <title>The High-quality genome of the commercially important snow crab, Chionoecetes opilio.</title>
        <authorList>
            <person name="Jeong J.-H."/>
            <person name="Ryu S."/>
        </authorList>
    </citation>
    <scope>NUCLEOTIDE SEQUENCE</scope>
    <source>
        <strain evidence="3">MADBK_172401_WGS</strain>
        <tissue evidence="3">Digestive gland</tissue>
    </source>
</reference>
<name>A0A8J4Y8U4_CHIOP</name>
<organism evidence="3 4">
    <name type="scientific">Chionoecetes opilio</name>
    <name type="common">Atlantic snow crab</name>
    <name type="synonym">Cancer opilio</name>
    <dbReference type="NCBI Taxonomy" id="41210"/>
    <lineage>
        <taxon>Eukaryota</taxon>
        <taxon>Metazoa</taxon>
        <taxon>Ecdysozoa</taxon>
        <taxon>Arthropoda</taxon>
        <taxon>Crustacea</taxon>
        <taxon>Multicrustacea</taxon>
        <taxon>Malacostraca</taxon>
        <taxon>Eumalacostraca</taxon>
        <taxon>Eucarida</taxon>
        <taxon>Decapoda</taxon>
        <taxon>Pleocyemata</taxon>
        <taxon>Brachyura</taxon>
        <taxon>Eubrachyura</taxon>
        <taxon>Majoidea</taxon>
        <taxon>Majidae</taxon>
        <taxon>Chionoecetes</taxon>
    </lineage>
</organism>